<keyword evidence="6" id="KW-0413">Isomerase</keyword>
<evidence type="ECO:0000259" key="10">
    <source>
        <dbReference type="SMART" id="SM01136"/>
    </source>
</evidence>
<evidence type="ECO:0000256" key="1">
    <source>
        <dbReference type="ARBA" id="ARBA00001166"/>
    </source>
</evidence>
<feature type="compositionally biased region" description="Basic residues" evidence="8">
    <location>
        <begin position="493"/>
        <end position="504"/>
    </location>
</feature>
<dbReference type="EMBL" id="JANIEX010000178">
    <property type="protein sequence ID" value="KAJ3571583.1"/>
    <property type="molecule type" value="Genomic_DNA"/>
</dbReference>
<dbReference type="InterPro" id="IPR002478">
    <property type="entry name" value="PUA"/>
</dbReference>
<dbReference type="Gene3D" id="2.30.130.10">
    <property type="entry name" value="PUA domain"/>
    <property type="match status" value="1"/>
</dbReference>
<dbReference type="NCBIfam" id="TIGR00451">
    <property type="entry name" value="unchar_dom_2"/>
    <property type="match status" value="1"/>
</dbReference>
<dbReference type="AlphaFoldDB" id="A0AAD5VW52"/>
<dbReference type="GO" id="GO:0003723">
    <property type="term" value="F:RNA binding"/>
    <property type="evidence" value="ECO:0007669"/>
    <property type="project" value="InterPro"/>
</dbReference>
<dbReference type="PANTHER" id="PTHR23127">
    <property type="entry name" value="CENTROMERE/MICROTUBULE BINDING PROTEIN CBF5"/>
    <property type="match status" value="1"/>
</dbReference>
<protein>
    <recommendedName>
        <fullName evidence="5">H/ACA ribonucleoprotein complex subunit CBF5</fullName>
    </recommendedName>
    <alternativeName>
        <fullName evidence="7">H/ACA ribonucleoprotein complex subunit cbf5</fullName>
    </alternativeName>
</protein>
<dbReference type="GO" id="GO:1990481">
    <property type="term" value="P:mRNA pseudouridine synthesis"/>
    <property type="evidence" value="ECO:0007669"/>
    <property type="project" value="TreeGrafter"/>
</dbReference>
<dbReference type="PROSITE" id="PS50890">
    <property type="entry name" value="PUA"/>
    <property type="match status" value="1"/>
</dbReference>
<dbReference type="SMART" id="SM00359">
    <property type="entry name" value="PUA"/>
    <property type="match status" value="1"/>
</dbReference>
<dbReference type="GO" id="GO:0031429">
    <property type="term" value="C:box H/ACA snoRNP complex"/>
    <property type="evidence" value="ECO:0007669"/>
    <property type="project" value="TreeGrafter"/>
</dbReference>
<dbReference type="GO" id="GO:0031120">
    <property type="term" value="P:snRNA pseudouridine synthesis"/>
    <property type="evidence" value="ECO:0007669"/>
    <property type="project" value="TreeGrafter"/>
</dbReference>
<feature type="compositionally biased region" description="Acidic residues" evidence="8">
    <location>
        <begin position="451"/>
        <end position="460"/>
    </location>
</feature>
<dbReference type="GO" id="GO:0009982">
    <property type="term" value="F:pseudouridine synthase activity"/>
    <property type="evidence" value="ECO:0007669"/>
    <property type="project" value="InterPro"/>
</dbReference>
<dbReference type="GO" id="GO:0031118">
    <property type="term" value="P:rRNA pseudouridine synthesis"/>
    <property type="evidence" value="ECO:0007669"/>
    <property type="project" value="TreeGrafter"/>
</dbReference>
<dbReference type="InterPro" id="IPR002501">
    <property type="entry name" value="PsdUridine_synth_N"/>
</dbReference>
<dbReference type="InterPro" id="IPR004802">
    <property type="entry name" value="tRNA_PsdUridine_synth_B_fam"/>
</dbReference>
<dbReference type="SUPFAM" id="SSF88697">
    <property type="entry name" value="PUA domain-like"/>
    <property type="match status" value="1"/>
</dbReference>
<dbReference type="InterPro" id="IPR012960">
    <property type="entry name" value="Dyskerin-like"/>
</dbReference>
<feature type="region of interest" description="Disordered" evidence="8">
    <location>
        <begin position="426"/>
        <end position="508"/>
    </location>
</feature>
<keyword evidence="12" id="KW-1185">Reference proteome</keyword>
<sequence length="563" mass="63219">MAPALSNAQVASAQVEGDYSIKSESTAPKLDTSQWPLLLKNYDKLLVRSSHFTPIPSGCSPLKRDITNYIKSGVINLDKPSNPSSHEVVAWLRRILRVEKTGHSGTLDPKVTGCLIVCIDRATRLVKSQQGAGKEYVCVLRLHAPLPNPASLPRALQTLTGALFQRPPLISAVKRQLRIRTIHESKLFEYDEKRNLAVFWVSCEAGTYIRTLCVHLGLLLGVGGHMQELRRVRSGAMSENDDIVTMHDVLDAQWMYDNTRDESYLRRVVRPLESLLVGYKRIVVKDSAVNAVCYGAKLMIPGLLRYEADISLNEEVVLMTTKGEAIALAIAQMSTVELATCDHGVVAKVKRCIMERDTYPRRWGLGPVALQKKKMVKDGKLGKHGEKLEGVTPAEWSKDYVDYNRDEPKPAAAAAPSVTPVVEIPAALAPSTTDESELKKEKKRKRKSEVPEPEEAEAPEDADKAEKKKRKKEKKAKEADGAAEPESEEARRERKRLKKEKKGPRVSGCRRVETSSLLSYPICVFYLGRNIYVPVLMRFGHYRLKPWYIELYTRYKFIRSTST</sequence>
<evidence type="ECO:0000313" key="11">
    <source>
        <dbReference type="EMBL" id="KAJ3571583.1"/>
    </source>
</evidence>
<feature type="domain" description="PUA" evidence="9">
    <location>
        <begin position="280"/>
        <end position="354"/>
    </location>
</feature>
<accession>A0AAD5VW52</accession>
<evidence type="ECO:0000256" key="6">
    <source>
        <dbReference type="ARBA" id="ARBA00023235"/>
    </source>
</evidence>
<evidence type="ECO:0000256" key="4">
    <source>
        <dbReference type="ARBA" id="ARBA00008999"/>
    </source>
</evidence>
<proteinExistence type="inferred from homology"/>
<dbReference type="Pfam" id="PF01472">
    <property type="entry name" value="PUA"/>
    <property type="match status" value="1"/>
</dbReference>
<evidence type="ECO:0000256" key="3">
    <source>
        <dbReference type="ARBA" id="ARBA00001896"/>
    </source>
</evidence>
<dbReference type="GO" id="GO:0000495">
    <property type="term" value="P:box H/ACA sno(s)RNA 3'-end processing"/>
    <property type="evidence" value="ECO:0007669"/>
    <property type="project" value="TreeGrafter"/>
</dbReference>
<evidence type="ECO:0000256" key="7">
    <source>
        <dbReference type="ARBA" id="ARBA00072225"/>
    </source>
</evidence>
<gene>
    <name evidence="11" type="ORF">NP233_g3655</name>
</gene>
<evidence type="ECO:0000256" key="5">
    <source>
        <dbReference type="ARBA" id="ARBA00019272"/>
    </source>
</evidence>
<evidence type="ECO:0000256" key="2">
    <source>
        <dbReference type="ARBA" id="ARBA00001832"/>
    </source>
</evidence>
<comment type="similarity">
    <text evidence="4">Belongs to the pseudouridine synthase TruB family.</text>
</comment>
<dbReference type="InterPro" id="IPR004521">
    <property type="entry name" value="Uncharacterised_CHP00451"/>
</dbReference>
<evidence type="ECO:0000259" key="9">
    <source>
        <dbReference type="SMART" id="SM00359"/>
    </source>
</evidence>
<dbReference type="NCBIfam" id="NF003280">
    <property type="entry name" value="PRK04270.1"/>
    <property type="match status" value="1"/>
</dbReference>
<name>A0AAD5VW52_9AGAR</name>
<dbReference type="InterPro" id="IPR036974">
    <property type="entry name" value="PUA_sf"/>
</dbReference>
<comment type="catalytic activity">
    <reaction evidence="1">
        <text>a uridine in mRNA = a pseudouridine in mRNA</text>
        <dbReference type="Rhea" id="RHEA:56644"/>
        <dbReference type="Rhea" id="RHEA-COMP:14658"/>
        <dbReference type="Rhea" id="RHEA-COMP:14659"/>
        <dbReference type="ChEBI" id="CHEBI:65314"/>
        <dbReference type="ChEBI" id="CHEBI:65315"/>
    </reaction>
</comment>
<dbReference type="CDD" id="cd21148">
    <property type="entry name" value="PUA_Cbf5"/>
    <property type="match status" value="1"/>
</dbReference>
<comment type="catalytic activity">
    <reaction evidence="3">
        <text>uridine in 5S rRNA = pseudouridine in 5S rRNA</text>
        <dbReference type="Rhea" id="RHEA:47036"/>
        <dbReference type="Rhea" id="RHEA-COMP:11730"/>
        <dbReference type="Rhea" id="RHEA-COMP:11731"/>
        <dbReference type="ChEBI" id="CHEBI:65314"/>
        <dbReference type="ChEBI" id="CHEBI:65315"/>
    </reaction>
</comment>
<reference evidence="11" key="1">
    <citation type="submission" date="2022-07" db="EMBL/GenBank/DDBJ databases">
        <title>Genome Sequence of Leucocoprinus birnbaumii.</title>
        <authorList>
            <person name="Buettner E."/>
        </authorList>
    </citation>
    <scope>NUCLEOTIDE SEQUENCE</scope>
    <source>
        <strain evidence="11">VT141</strain>
    </source>
</reference>
<dbReference type="Pfam" id="PF01509">
    <property type="entry name" value="TruB_N"/>
    <property type="match status" value="1"/>
</dbReference>
<dbReference type="SMART" id="SM01136">
    <property type="entry name" value="DKCLD"/>
    <property type="match status" value="1"/>
</dbReference>
<dbReference type="SUPFAM" id="SSF55120">
    <property type="entry name" value="Pseudouridine synthase"/>
    <property type="match status" value="1"/>
</dbReference>
<dbReference type="CDD" id="cd02572">
    <property type="entry name" value="PseudoU_synth_hDyskerin"/>
    <property type="match status" value="1"/>
</dbReference>
<comment type="catalytic activity">
    <reaction evidence="2">
        <text>uridine in snRNA = pseudouridine in snRNA</text>
        <dbReference type="Rhea" id="RHEA:51124"/>
        <dbReference type="Rhea" id="RHEA-COMP:12891"/>
        <dbReference type="Rhea" id="RHEA-COMP:12892"/>
        <dbReference type="ChEBI" id="CHEBI:65314"/>
        <dbReference type="ChEBI" id="CHEBI:65315"/>
    </reaction>
</comment>
<dbReference type="FunFam" id="3.30.2350.10:FF:000001">
    <property type="entry name" value="H/ACA ribonucleoprotein complex subunit CBF5"/>
    <property type="match status" value="1"/>
</dbReference>
<dbReference type="InterPro" id="IPR020103">
    <property type="entry name" value="PsdUridine_synth_cat_dom_sf"/>
</dbReference>
<evidence type="ECO:0000256" key="8">
    <source>
        <dbReference type="SAM" id="MobiDB-lite"/>
    </source>
</evidence>
<evidence type="ECO:0000313" key="12">
    <source>
        <dbReference type="Proteomes" id="UP001213000"/>
    </source>
</evidence>
<dbReference type="Proteomes" id="UP001213000">
    <property type="component" value="Unassembled WGS sequence"/>
</dbReference>
<organism evidence="11 12">
    <name type="scientific">Leucocoprinus birnbaumii</name>
    <dbReference type="NCBI Taxonomy" id="56174"/>
    <lineage>
        <taxon>Eukaryota</taxon>
        <taxon>Fungi</taxon>
        <taxon>Dikarya</taxon>
        <taxon>Basidiomycota</taxon>
        <taxon>Agaricomycotina</taxon>
        <taxon>Agaricomycetes</taxon>
        <taxon>Agaricomycetidae</taxon>
        <taxon>Agaricales</taxon>
        <taxon>Agaricineae</taxon>
        <taxon>Agaricaceae</taxon>
        <taxon>Leucocoprinus</taxon>
    </lineage>
</organism>
<dbReference type="InterPro" id="IPR032819">
    <property type="entry name" value="TruB_C"/>
</dbReference>
<comment type="caution">
    <text evidence="11">The sequence shown here is derived from an EMBL/GenBank/DDBJ whole genome shotgun (WGS) entry which is preliminary data.</text>
</comment>
<dbReference type="InterPro" id="IPR015947">
    <property type="entry name" value="PUA-like_sf"/>
</dbReference>
<feature type="domain" description="Dyskerin-like" evidence="10">
    <location>
        <begin position="31"/>
        <end position="89"/>
    </location>
</feature>
<dbReference type="Pfam" id="PF16198">
    <property type="entry name" value="TruB_C_2"/>
    <property type="match status" value="1"/>
</dbReference>
<dbReference type="PANTHER" id="PTHR23127:SF0">
    <property type="entry name" value="H_ACA RIBONUCLEOPROTEIN COMPLEX SUBUNIT DKC1"/>
    <property type="match status" value="1"/>
</dbReference>
<dbReference type="Pfam" id="PF08068">
    <property type="entry name" value="DKCLD"/>
    <property type="match status" value="1"/>
</dbReference>
<dbReference type="NCBIfam" id="TIGR00425">
    <property type="entry name" value="CBF5"/>
    <property type="match status" value="1"/>
</dbReference>
<dbReference type="Gene3D" id="3.30.2350.10">
    <property type="entry name" value="Pseudouridine synthase"/>
    <property type="match status" value="1"/>
</dbReference>